<dbReference type="EMBL" id="GG738920">
    <property type="protein sequence ID" value="EFC37222.1"/>
    <property type="molecule type" value="Genomic_DNA"/>
</dbReference>
<dbReference type="Gene3D" id="1.25.40.20">
    <property type="entry name" value="Ankyrin repeat-containing domain"/>
    <property type="match status" value="2"/>
</dbReference>
<evidence type="ECO:0000313" key="1">
    <source>
        <dbReference type="EMBL" id="EFC37222.1"/>
    </source>
</evidence>
<dbReference type="AlphaFoldDB" id="D2W0X9"/>
<sequence>MEVAVSYSNQQQQHLGGVVDDLQQVVLLEDISIGLTCGNSYNTSLESIVMEAFREFSSESIDNYSKGVTLIPLDLLLGKEEIKQGIPIVKCKTICKYVDNLCHSLSTNSMWRFVAPQALMDTVSNKIIFKYLNRQFSLLHLACIFNRLDLLEWLEALCCELNICDEINHCPSCHQRRENLWSTVKDSNDVFPLFYSIEFGSLECCAFLCSQPIVRDSQLNLKRDHLGNLPIALALQKKDYVMCDTLRLFGASFDVTNGLSFGLGLAESLMHQIMRKQDYEGFRYLATHSPKVILKKNQRGESPLFSCLKDKRNNYKDDLVQTTASFGSVDGKPIYVPSYILFFSKILESSVSLLGEELLQKALLSRNNFGRNVLMESVIMHDFESSKLLCKFLMRNYLSEGNARFSAGVSMNKYNFLKELVFDKDITGMTIFFYAFSTTVRYISLTNESANQTYQMLTKLYKHTSASNQTLKAYLKEKYSTKNLDVKTRNLVSSSFKYWQKLEDSTE</sequence>
<gene>
    <name evidence="1" type="ORF">NAEGRDRAFT_59794</name>
</gene>
<proteinExistence type="predicted"/>
<dbReference type="Proteomes" id="UP000006671">
    <property type="component" value="Unassembled WGS sequence"/>
</dbReference>
<dbReference type="KEGG" id="ngr:NAEGRDRAFT_59794"/>
<dbReference type="RefSeq" id="XP_002669966.1">
    <property type="nucleotide sequence ID" value="XM_002669920.1"/>
</dbReference>
<dbReference type="OrthoDB" id="10266001at2759"/>
<dbReference type="VEuPathDB" id="AmoebaDB:NAEGRDRAFT_59794"/>
<accession>D2W0X9</accession>
<dbReference type="OMA" id="CCELNIC"/>
<dbReference type="InterPro" id="IPR036770">
    <property type="entry name" value="Ankyrin_rpt-contain_sf"/>
</dbReference>
<name>D2W0X9_NAEGR</name>
<protein>
    <submittedName>
        <fullName evidence="1">Predicted protein</fullName>
    </submittedName>
</protein>
<reference evidence="1 2" key="1">
    <citation type="journal article" date="2010" name="Cell">
        <title>The genome of Naegleria gruberi illuminates early eukaryotic versatility.</title>
        <authorList>
            <person name="Fritz-Laylin L.K."/>
            <person name="Prochnik S.E."/>
            <person name="Ginger M.L."/>
            <person name="Dacks J.B."/>
            <person name="Carpenter M.L."/>
            <person name="Field M.C."/>
            <person name="Kuo A."/>
            <person name="Paredez A."/>
            <person name="Chapman J."/>
            <person name="Pham J."/>
            <person name="Shu S."/>
            <person name="Neupane R."/>
            <person name="Cipriano M."/>
            <person name="Mancuso J."/>
            <person name="Tu H."/>
            <person name="Salamov A."/>
            <person name="Lindquist E."/>
            <person name="Shapiro H."/>
            <person name="Lucas S."/>
            <person name="Grigoriev I.V."/>
            <person name="Cande W.Z."/>
            <person name="Fulton C."/>
            <person name="Rokhsar D.S."/>
            <person name="Dawson S.C."/>
        </authorList>
    </citation>
    <scope>NUCLEOTIDE SEQUENCE [LARGE SCALE GENOMIC DNA]</scope>
    <source>
        <strain evidence="1 2">NEG-M</strain>
    </source>
</reference>
<evidence type="ECO:0000313" key="2">
    <source>
        <dbReference type="Proteomes" id="UP000006671"/>
    </source>
</evidence>
<dbReference type="GeneID" id="8856973"/>
<dbReference type="InParanoid" id="D2W0X9"/>
<keyword evidence="2" id="KW-1185">Reference proteome</keyword>
<dbReference type="SUPFAM" id="SSF48403">
    <property type="entry name" value="Ankyrin repeat"/>
    <property type="match status" value="1"/>
</dbReference>
<organism evidence="2">
    <name type="scientific">Naegleria gruberi</name>
    <name type="common">Amoeba</name>
    <dbReference type="NCBI Taxonomy" id="5762"/>
    <lineage>
        <taxon>Eukaryota</taxon>
        <taxon>Discoba</taxon>
        <taxon>Heterolobosea</taxon>
        <taxon>Tetramitia</taxon>
        <taxon>Eutetramitia</taxon>
        <taxon>Vahlkampfiidae</taxon>
        <taxon>Naegleria</taxon>
    </lineage>
</organism>